<evidence type="ECO:0000313" key="2">
    <source>
        <dbReference type="EMBL" id="KRX40707.1"/>
    </source>
</evidence>
<accession>A0A0V0TQC5</accession>
<dbReference type="Proteomes" id="UP000055048">
    <property type="component" value="Unassembled WGS sequence"/>
</dbReference>
<comment type="caution">
    <text evidence="2">The sequence shown here is derived from an EMBL/GenBank/DDBJ whole genome shotgun (WGS) entry which is preliminary data.</text>
</comment>
<sequence>MSTDPGGPTSPFIPGLPGAPCSPDMPGGPGGPLGQVQSALHSQIPISGCDCRLFLDASCFAKTGKNLSVTFNFFDLGSMPYIKVSGFLAKAKPIACTMCTIRAWMKFIEDNTNTLSKANSEFLLRKQWLNFNNGKDYFQTSLISIAGCFAMNDCAVN</sequence>
<keyword evidence="3" id="KW-1185">Reference proteome</keyword>
<reference evidence="2 3" key="1">
    <citation type="submission" date="2015-01" db="EMBL/GenBank/DDBJ databases">
        <title>Evolution of Trichinella species and genotypes.</title>
        <authorList>
            <person name="Korhonen P.K."/>
            <person name="Edoardo P."/>
            <person name="Giuseppe L.R."/>
            <person name="Gasser R.B."/>
        </authorList>
    </citation>
    <scope>NUCLEOTIDE SEQUENCE [LARGE SCALE GENOMIC DNA]</scope>
    <source>
        <strain evidence="2">ISS417</strain>
    </source>
</reference>
<name>A0A0V0TQC5_9BILA</name>
<gene>
    <name evidence="2" type="ORF">T05_9452</name>
</gene>
<feature type="region of interest" description="Disordered" evidence="1">
    <location>
        <begin position="1"/>
        <end position="34"/>
    </location>
</feature>
<proteinExistence type="predicted"/>
<organism evidence="2 3">
    <name type="scientific">Trichinella murrelli</name>
    <dbReference type="NCBI Taxonomy" id="144512"/>
    <lineage>
        <taxon>Eukaryota</taxon>
        <taxon>Metazoa</taxon>
        <taxon>Ecdysozoa</taxon>
        <taxon>Nematoda</taxon>
        <taxon>Enoplea</taxon>
        <taxon>Dorylaimia</taxon>
        <taxon>Trichinellida</taxon>
        <taxon>Trichinellidae</taxon>
        <taxon>Trichinella</taxon>
    </lineage>
</organism>
<evidence type="ECO:0000313" key="3">
    <source>
        <dbReference type="Proteomes" id="UP000055048"/>
    </source>
</evidence>
<dbReference type="AlphaFoldDB" id="A0A0V0TQC5"/>
<dbReference type="EMBL" id="JYDJ01000192">
    <property type="protein sequence ID" value="KRX40707.1"/>
    <property type="molecule type" value="Genomic_DNA"/>
</dbReference>
<protein>
    <submittedName>
        <fullName evidence="2">Uncharacterized protein</fullName>
    </submittedName>
</protein>
<evidence type="ECO:0000256" key="1">
    <source>
        <dbReference type="SAM" id="MobiDB-lite"/>
    </source>
</evidence>